<protein>
    <submittedName>
        <fullName evidence="1">Uncharacterized protein</fullName>
    </submittedName>
</protein>
<keyword evidence="2" id="KW-1185">Reference proteome</keyword>
<name>E0NG37_PEDAC</name>
<gene>
    <name evidence="1" type="ORF">HMPREF0623_1260</name>
</gene>
<evidence type="ECO:0000313" key="1">
    <source>
        <dbReference type="EMBL" id="EFL95523.1"/>
    </source>
</evidence>
<dbReference type="Proteomes" id="UP000004470">
    <property type="component" value="Unassembled WGS sequence"/>
</dbReference>
<dbReference type="AlphaFoldDB" id="E0NG37"/>
<evidence type="ECO:0000313" key="2">
    <source>
        <dbReference type="Proteomes" id="UP000004470"/>
    </source>
</evidence>
<sequence length="319" mass="35702">MLYIAAFIKRIAGGILNKVTFKEEQVTIYGEYGEGSSIGFAFQRFGINQIFSLAEVYIVPKSLVEIQESDLTAENQIISPITDWISPYWIVAKNDIDIPNNGNKLTGGNHGTNNGEGDPTAEFVRLDVFIGNTPIKNDLSNMVVDKPITLVTTNLVEASNTHISYPRKIVEEKVTYVVKGSEIKVKVEFQVKEPAYIIEYSGLQTNGQYYDQFSIPNSEIEGWQPIGTQTYRSGAHEQYGLSSQIMLNKEESSDWLVVSLDGYKKMSLADGVEMIQVVEAPVNKTYFRLLYDTSLMVEAGDVFWLKGSYSFTNSSPYNV</sequence>
<organism evidence="1 2">
    <name type="scientific">Pediococcus acidilactici DSM 20284</name>
    <dbReference type="NCBI Taxonomy" id="862514"/>
    <lineage>
        <taxon>Bacteria</taxon>
        <taxon>Bacillati</taxon>
        <taxon>Bacillota</taxon>
        <taxon>Bacilli</taxon>
        <taxon>Lactobacillales</taxon>
        <taxon>Lactobacillaceae</taxon>
        <taxon>Pediococcus</taxon>
        <taxon>Pediococcus acidilactici group</taxon>
    </lineage>
</organism>
<accession>E0NG37</accession>
<proteinExistence type="predicted"/>
<comment type="caution">
    <text evidence="1">The sequence shown here is derived from an EMBL/GenBank/DDBJ whole genome shotgun (WGS) entry which is preliminary data.</text>
</comment>
<dbReference type="HOGENOM" id="CLU_854445_0_0_9"/>
<reference evidence="1" key="1">
    <citation type="submission" date="2010-07" db="EMBL/GenBank/DDBJ databases">
        <authorList>
            <person name="Muzny D."/>
            <person name="Qin X."/>
            <person name="Deng J."/>
            <person name="Jiang H."/>
            <person name="Liu Y."/>
            <person name="Qu J."/>
            <person name="Song X.-Z."/>
            <person name="Zhang L."/>
            <person name="Thornton R."/>
            <person name="Coyle M."/>
            <person name="Francisco L."/>
            <person name="Jackson L."/>
            <person name="Javaid M."/>
            <person name="Korchina V."/>
            <person name="Kovar C."/>
            <person name="Mata R."/>
            <person name="Mathew T."/>
            <person name="Ngo R."/>
            <person name="Nguyen L."/>
            <person name="Nguyen N."/>
            <person name="Okwuonu G."/>
            <person name="Ongeri F."/>
            <person name="Pham C."/>
            <person name="Simmons D."/>
            <person name="Wilczek-Boney K."/>
            <person name="Hale W."/>
            <person name="Jakkamsetti A."/>
            <person name="Pham P."/>
            <person name="Ruth R."/>
            <person name="San Lucas F."/>
            <person name="Warren J."/>
            <person name="Zhang J."/>
            <person name="Zhao Z."/>
            <person name="Zhou C."/>
            <person name="Zhu D."/>
            <person name="Lee S."/>
            <person name="Bess C."/>
            <person name="Blankenburg K."/>
            <person name="Forbes L."/>
            <person name="Fu Q."/>
            <person name="Gubbala S."/>
            <person name="Hirani K."/>
            <person name="Jayaseelan J.C."/>
            <person name="Lara F."/>
            <person name="Munidasa M."/>
            <person name="Palculict T."/>
            <person name="Patil S."/>
            <person name="Pu L.-L."/>
            <person name="Saada N."/>
            <person name="Tang L."/>
            <person name="Weissenberger G."/>
            <person name="Zhu Y."/>
            <person name="Hemphill L."/>
            <person name="Shang Y."/>
            <person name="Youmans B."/>
            <person name="Ayvaz T."/>
            <person name="Ross M."/>
            <person name="Santibanez J."/>
            <person name="Aqrawi P."/>
            <person name="Gross S."/>
            <person name="Joshi V."/>
            <person name="Fowler G."/>
            <person name="Nazareth L."/>
            <person name="Reid J."/>
            <person name="Worley K."/>
            <person name="Petrosino J."/>
            <person name="Highlander S."/>
            <person name="Gibbs R."/>
        </authorList>
    </citation>
    <scope>NUCLEOTIDE SEQUENCE [LARGE SCALE GENOMIC DNA]</scope>
    <source>
        <strain evidence="1">DSM 20284</strain>
    </source>
</reference>
<dbReference type="EMBL" id="AEEG01000004">
    <property type="protein sequence ID" value="EFL95523.1"/>
    <property type="molecule type" value="Genomic_DNA"/>
</dbReference>
<dbReference type="eggNOG" id="ENOG5030YN4">
    <property type="taxonomic scope" value="Bacteria"/>
</dbReference>